<dbReference type="AlphaFoldDB" id="A0A8J2XJ25"/>
<dbReference type="Pfam" id="PF13411">
    <property type="entry name" value="MerR_1"/>
    <property type="match status" value="1"/>
</dbReference>
<dbReference type="EMBL" id="BMFY01000001">
    <property type="protein sequence ID" value="GGA04079.1"/>
    <property type="molecule type" value="Genomic_DNA"/>
</dbReference>
<accession>A0A8J2XJ25</accession>
<proteinExistence type="predicted"/>
<keyword evidence="1" id="KW-0678">Repressor</keyword>
<dbReference type="InterPro" id="IPR000551">
    <property type="entry name" value="MerR-type_HTH_dom"/>
</dbReference>
<gene>
    <name evidence="7" type="ORF">GCM10011333_03590</name>
</gene>
<dbReference type="PRINTS" id="PR00040">
    <property type="entry name" value="HTHMERR"/>
</dbReference>
<feature type="domain" description="HTH merR-type" evidence="6">
    <location>
        <begin position="1"/>
        <end position="69"/>
    </location>
</feature>
<dbReference type="Gene3D" id="1.10.1660.10">
    <property type="match status" value="1"/>
</dbReference>
<keyword evidence="2" id="KW-0805">Transcription regulation</keyword>
<dbReference type="SMART" id="SM00422">
    <property type="entry name" value="HTH_MERR"/>
    <property type="match status" value="1"/>
</dbReference>
<dbReference type="PROSITE" id="PS50937">
    <property type="entry name" value="HTH_MERR_2"/>
    <property type="match status" value="1"/>
</dbReference>
<organism evidence="7 8">
    <name type="scientific">Sediminivirga luteola</name>
    <dbReference type="NCBI Taxonomy" id="1774748"/>
    <lineage>
        <taxon>Bacteria</taxon>
        <taxon>Bacillati</taxon>
        <taxon>Actinomycetota</taxon>
        <taxon>Actinomycetes</taxon>
        <taxon>Micrococcales</taxon>
        <taxon>Brevibacteriaceae</taxon>
        <taxon>Sediminivirga</taxon>
    </lineage>
</organism>
<dbReference type="PANTHER" id="PTHR30204">
    <property type="entry name" value="REDOX-CYCLING DRUG-SENSING TRANSCRIPTIONAL ACTIVATOR SOXR"/>
    <property type="match status" value="1"/>
</dbReference>
<evidence type="ECO:0000313" key="8">
    <source>
        <dbReference type="Proteomes" id="UP000616114"/>
    </source>
</evidence>
<dbReference type="InterPro" id="IPR047057">
    <property type="entry name" value="MerR_fam"/>
</dbReference>
<reference evidence="7" key="1">
    <citation type="journal article" date="2014" name="Int. J. Syst. Evol. Microbiol.">
        <title>Complete genome sequence of Corynebacterium casei LMG S-19264T (=DSM 44701T), isolated from a smear-ripened cheese.</title>
        <authorList>
            <consortium name="US DOE Joint Genome Institute (JGI-PGF)"/>
            <person name="Walter F."/>
            <person name="Albersmeier A."/>
            <person name="Kalinowski J."/>
            <person name="Ruckert C."/>
        </authorList>
    </citation>
    <scope>NUCLEOTIDE SEQUENCE</scope>
    <source>
        <strain evidence="7">CGMCC 1.12785</strain>
    </source>
</reference>
<keyword evidence="4" id="KW-0804">Transcription</keyword>
<evidence type="ECO:0000256" key="4">
    <source>
        <dbReference type="ARBA" id="ARBA00023163"/>
    </source>
</evidence>
<reference evidence="7" key="2">
    <citation type="submission" date="2020-09" db="EMBL/GenBank/DDBJ databases">
        <authorList>
            <person name="Sun Q."/>
            <person name="Zhou Y."/>
        </authorList>
    </citation>
    <scope>NUCLEOTIDE SEQUENCE</scope>
    <source>
        <strain evidence="7">CGMCC 1.12785</strain>
    </source>
</reference>
<dbReference type="CDD" id="cd00592">
    <property type="entry name" value="HTH_MerR-like"/>
    <property type="match status" value="1"/>
</dbReference>
<dbReference type="PANTHER" id="PTHR30204:SF69">
    <property type="entry name" value="MERR-FAMILY TRANSCRIPTIONAL REGULATOR"/>
    <property type="match status" value="1"/>
</dbReference>
<dbReference type="GO" id="GO:0003677">
    <property type="term" value="F:DNA binding"/>
    <property type="evidence" value="ECO:0007669"/>
    <property type="project" value="UniProtKB-KW"/>
</dbReference>
<evidence type="ECO:0000313" key="7">
    <source>
        <dbReference type="EMBL" id="GGA04079.1"/>
    </source>
</evidence>
<dbReference type="Proteomes" id="UP000616114">
    <property type="component" value="Unassembled WGS sequence"/>
</dbReference>
<evidence type="ECO:0000259" key="6">
    <source>
        <dbReference type="PROSITE" id="PS50937"/>
    </source>
</evidence>
<evidence type="ECO:0000256" key="2">
    <source>
        <dbReference type="ARBA" id="ARBA00023015"/>
    </source>
</evidence>
<dbReference type="SUPFAM" id="SSF46955">
    <property type="entry name" value="Putative DNA-binding domain"/>
    <property type="match status" value="1"/>
</dbReference>
<keyword evidence="8" id="KW-1185">Reference proteome</keyword>
<keyword evidence="3" id="KW-0238">DNA-binding</keyword>
<keyword evidence="5" id="KW-0175">Coiled coil</keyword>
<comment type="caution">
    <text evidence="7">The sequence shown here is derived from an EMBL/GenBank/DDBJ whole genome shotgun (WGS) entry which is preliminary data.</text>
</comment>
<protein>
    <submittedName>
        <fullName evidence="7">MerR family transcriptional regulator</fullName>
    </submittedName>
</protein>
<feature type="coiled-coil region" evidence="5">
    <location>
        <begin position="67"/>
        <end position="101"/>
    </location>
</feature>
<evidence type="ECO:0000256" key="5">
    <source>
        <dbReference type="SAM" id="Coils"/>
    </source>
</evidence>
<evidence type="ECO:0000256" key="3">
    <source>
        <dbReference type="ARBA" id="ARBA00023125"/>
    </source>
</evidence>
<dbReference type="InterPro" id="IPR009061">
    <property type="entry name" value="DNA-bd_dom_put_sf"/>
</dbReference>
<name>A0A8J2XJ25_9MICO</name>
<evidence type="ECO:0000256" key="1">
    <source>
        <dbReference type="ARBA" id="ARBA00022491"/>
    </source>
</evidence>
<dbReference type="GO" id="GO:0003700">
    <property type="term" value="F:DNA-binding transcription factor activity"/>
    <property type="evidence" value="ECO:0007669"/>
    <property type="project" value="InterPro"/>
</dbReference>
<sequence length="257" mass="28388">MRSAEIARLAGVTVRTLRHYHQVGLLAEPPRTSNGYRDYAIQDLVRLLRIRQLAALGVPLEQMPAMLDGDEREEQNAAQLLEELDRELAQQIERLSAQRDLIARLRSHGASPDVPPDLAPFHALFTIAGYPRRMAQIDRDQVVLLSHFSGEPGRAYLAALYEQLSQRPELIAAATVFTQRFDSLDETSSDEQIALLVDDFAAAFGEAISALLPGDHHLDEAAELIEEYGAQAYNAQQQKALGLLTQRLSAGGAPDRS</sequence>
<dbReference type="RefSeq" id="WP_188549193.1">
    <property type="nucleotide sequence ID" value="NZ_BMFY01000001.1"/>
</dbReference>